<feature type="compositionally biased region" description="Basic and acidic residues" evidence="1">
    <location>
        <begin position="84"/>
        <end position="96"/>
    </location>
</feature>
<sequence>MPDTVPVTASVPPRAPEVSRPVTGPARVPGRPVLPDAALAPAAPEAPVSAASVSPAAGAPLPTGRRDAPASAVRPPASAPAPARDAHPARSDESRDGPSPVAAAKERAQALPARREPQEPRVHIGEVHVVITAPAPAPASTSSSAIPGQGSDLLNRHYLRNA</sequence>
<proteinExistence type="predicted"/>
<accession>A0ABX7P1W0</accession>
<dbReference type="EMBL" id="CP071090">
    <property type="protein sequence ID" value="QSQ22763.1"/>
    <property type="molecule type" value="Genomic_DNA"/>
</dbReference>
<evidence type="ECO:0000256" key="1">
    <source>
        <dbReference type="SAM" id="MobiDB-lite"/>
    </source>
</evidence>
<evidence type="ECO:0000313" key="3">
    <source>
        <dbReference type="Proteomes" id="UP000662747"/>
    </source>
</evidence>
<reference evidence="2 3" key="1">
    <citation type="submission" date="2021-02" db="EMBL/GenBank/DDBJ databases">
        <title>De Novo genome assembly of isolated myxobacteria.</title>
        <authorList>
            <person name="Stevens D.C."/>
        </authorList>
    </citation>
    <scope>NUCLEOTIDE SEQUENCE [LARGE SCALE GENOMIC DNA]</scope>
    <source>
        <strain evidence="3">SCPEA02</strain>
    </source>
</reference>
<feature type="region of interest" description="Disordered" evidence="1">
    <location>
        <begin position="1"/>
        <end position="162"/>
    </location>
</feature>
<protein>
    <submittedName>
        <fullName evidence="2">Uncharacterized protein</fullName>
    </submittedName>
</protein>
<organism evidence="2 3">
    <name type="scientific">Pyxidicoccus parkwayensis</name>
    <dbReference type="NCBI Taxonomy" id="2813578"/>
    <lineage>
        <taxon>Bacteria</taxon>
        <taxon>Pseudomonadati</taxon>
        <taxon>Myxococcota</taxon>
        <taxon>Myxococcia</taxon>
        <taxon>Myxococcales</taxon>
        <taxon>Cystobacterineae</taxon>
        <taxon>Myxococcaceae</taxon>
        <taxon>Pyxidicoccus</taxon>
    </lineage>
</organism>
<dbReference type="Proteomes" id="UP000662747">
    <property type="component" value="Chromosome"/>
</dbReference>
<name>A0ABX7P1W0_9BACT</name>
<keyword evidence="3" id="KW-1185">Reference proteome</keyword>
<gene>
    <name evidence="2" type="ORF">JY651_48020</name>
</gene>
<dbReference type="RefSeq" id="WP_206724339.1">
    <property type="nucleotide sequence ID" value="NZ_CP071090.1"/>
</dbReference>
<feature type="compositionally biased region" description="Low complexity" evidence="1">
    <location>
        <begin position="69"/>
        <end position="83"/>
    </location>
</feature>
<feature type="compositionally biased region" description="Low complexity" evidence="1">
    <location>
        <begin position="131"/>
        <end position="147"/>
    </location>
</feature>
<feature type="compositionally biased region" description="Basic and acidic residues" evidence="1">
    <location>
        <begin position="104"/>
        <end position="126"/>
    </location>
</feature>
<evidence type="ECO:0000313" key="2">
    <source>
        <dbReference type="EMBL" id="QSQ22763.1"/>
    </source>
</evidence>
<feature type="compositionally biased region" description="Low complexity" evidence="1">
    <location>
        <begin position="33"/>
        <end position="62"/>
    </location>
</feature>